<evidence type="ECO:0000313" key="3">
    <source>
        <dbReference type="Proteomes" id="UP000193577"/>
    </source>
</evidence>
<name>A0A7I7SHB0_9MYCO</name>
<evidence type="ECO:0000313" key="2">
    <source>
        <dbReference type="EMBL" id="OSC30323.1"/>
    </source>
</evidence>
<dbReference type="AlphaFoldDB" id="A0A7I7SHB0"/>
<feature type="compositionally biased region" description="Basic and acidic residues" evidence="1">
    <location>
        <begin position="1"/>
        <end position="11"/>
    </location>
</feature>
<dbReference type="OrthoDB" id="4554341at2"/>
<organism evidence="2 3">
    <name type="scientific">Mycolicibacillus koreensis</name>
    <dbReference type="NCBI Taxonomy" id="1069220"/>
    <lineage>
        <taxon>Bacteria</taxon>
        <taxon>Bacillati</taxon>
        <taxon>Actinomycetota</taxon>
        <taxon>Actinomycetes</taxon>
        <taxon>Mycobacteriales</taxon>
        <taxon>Mycobacteriaceae</taxon>
        <taxon>Mycolicibacillus</taxon>
    </lineage>
</organism>
<proteinExistence type="predicted"/>
<protein>
    <submittedName>
        <fullName evidence="2">Uncharacterized protein</fullName>
    </submittedName>
</protein>
<feature type="region of interest" description="Disordered" evidence="1">
    <location>
        <begin position="1"/>
        <end position="67"/>
    </location>
</feature>
<dbReference type="EMBL" id="NCXO01000049">
    <property type="protein sequence ID" value="OSC30323.1"/>
    <property type="molecule type" value="Genomic_DNA"/>
</dbReference>
<sequence>MSPPDQPRRPSAEQMARSMLFLYGGHDDDDDHHHGSSGPGSGTWAKAPSFADDPQRAAAVAEASRRDRERYLRDGLTEISCRRCHTDVEVKKLGRGYTAVQWNSTASRQCAYFADLRAAGEDSSRAPSCPYLTDSINHAVAEGLLVAPDDD</sequence>
<accession>A0A7I7SHB0</accession>
<gene>
    <name evidence="2" type="ORF">B8W67_17025</name>
</gene>
<dbReference type="Proteomes" id="UP000193577">
    <property type="component" value="Unassembled WGS sequence"/>
</dbReference>
<keyword evidence="3" id="KW-1185">Reference proteome</keyword>
<reference evidence="2 3" key="1">
    <citation type="submission" date="2017-04" db="EMBL/GenBank/DDBJ databases">
        <title>The new phylogeny of genus Mycobacterium.</title>
        <authorList>
            <person name="Tortoli E."/>
            <person name="Trovato A."/>
            <person name="Cirillo D.M."/>
        </authorList>
    </citation>
    <scope>NUCLEOTIDE SEQUENCE [LARGE SCALE GENOMIC DNA]</scope>
    <source>
        <strain evidence="2 3">KCTC 19819</strain>
    </source>
</reference>
<comment type="caution">
    <text evidence="2">The sequence shown here is derived from an EMBL/GenBank/DDBJ whole genome shotgun (WGS) entry which is preliminary data.</text>
</comment>
<dbReference type="RefSeq" id="WP_069393786.1">
    <property type="nucleotide sequence ID" value="NZ_AP022594.1"/>
</dbReference>
<evidence type="ECO:0000256" key="1">
    <source>
        <dbReference type="SAM" id="MobiDB-lite"/>
    </source>
</evidence>